<dbReference type="OrthoDB" id="3743969at2"/>
<feature type="region of interest" description="Disordered" evidence="3">
    <location>
        <begin position="253"/>
        <end position="272"/>
    </location>
</feature>
<evidence type="ECO:0000313" key="5">
    <source>
        <dbReference type="EMBL" id="KAA1422664.1"/>
    </source>
</evidence>
<evidence type="ECO:0000256" key="1">
    <source>
        <dbReference type="ARBA" id="ARBA00023015"/>
    </source>
</evidence>
<evidence type="ECO:0000259" key="4">
    <source>
        <dbReference type="Pfam" id="PF13490"/>
    </source>
</evidence>
<evidence type="ECO:0000313" key="6">
    <source>
        <dbReference type="Proteomes" id="UP000307768"/>
    </source>
</evidence>
<proteinExistence type="predicted"/>
<evidence type="ECO:0000256" key="2">
    <source>
        <dbReference type="ARBA" id="ARBA00023163"/>
    </source>
</evidence>
<sequence>MAHLGDRVAAYVDGQLPADEASRADSHLATCEACREAVRAQRALKRRMTGLGATPAPSTTLLSALSDPERLAAAGPPSRLTVIFDHLVVRATIAATGATAVLAGIAYVVGAPHQPVETVTPPVGQLVSQFQGAADPVSQSVRAAAPAEVSVASLPAHATSPADEAAEREAVTLLERALGSAVSVQLLAHRYDLSVVRPRTGVAEVVVASGGQRVATYALDEASGKVREVVRYAQHDALDSVVRAIRPVARGASTAVRTHPSGQQPQSAGGAQPIEPAVMERLVADGWPCHERLGTTLERVEAHWIDVQGERVIALTYTDGESTLTVYEQHGSLDKAATEGYERVQVGKDAMWVRDGSPAVATWDAEGVVYTAVTDGSVDHLREAVADLPQRPYDVGPLDRVRTGLGRLTAWVTPGSRDS</sequence>
<dbReference type="AlphaFoldDB" id="A0A5Q6RXK0"/>
<accession>A0A5Q6RXK0</accession>
<name>A0A5Q6RXK0_9ACTN</name>
<dbReference type="Pfam" id="PF13490">
    <property type="entry name" value="zf-HC2"/>
    <property type="match status" value="1"/>
</dbReference>
<dbReference type="RefSeq" id="WP_149769614.1">
    <property type="nucleotide sequence ID" value="NZ_VDFQ02000003.1"/>
</dbReference>
<protein>
    <recommendedName>
        <fullName evidence="4">Putative zinc-finger domain-containing protein</fullName>
    </recommendedName>
</protein>
<keyword evidence="2" id="KW-0804">Transcription</keyword>
<feature type="domain" description="Putative zinc-finger" evidence="4">
    <location>
        <begin position="6"/>
        <end position="35"/>
    </location>
</feature>
<dbReference type="InterPro" id="IPR027383">
    <property type="entry name" value="Znf_put"/>
</dbReference>
<reference evidence="5 6" key="1">
    <citation type="submission" date="2019-09" db="EMBL/GenBank/DDBJ databases">
        <title>Mumia zhuanghuii sp. nov. isolated from the intestinal contents of plateau pika (Ochotona curzoniae) in the Qinghai-Tibet plateau of China.</title>
        <authorList>
            <person name="Tian Z."/>
        </authorList>
    </citation>
    <scope>NUCLEOTIDE SEQUENCE [LARGE SCALE GENOMIC DNA]</scope>
    <source>
        <strain evidence="6">350</strain>
    </source>
</reference>
<dbReference type="Proteomes" id="UP000307768">
    <property type="component" value="Unassembled WGS sequence"/>
</dbReference>
<feature type="compositionally biased region" description="Low complexity" evidence="3">
    <location>
        <begin position="260"/>
        <end position="272"/>
    </location>
</feature>
<organism evidence="5 6">
    <name type="scientific">Mumia zhuanghuii</name>
    <dbReference type="NCBI Taxonomy" id="2585211"/>
    <lineage>
        <taxon>Bacteria</taxon>
        <taxon>Bacillati</taxon>
        <taxon>Actinomycetota</taxon>
        <taxon>Actinomycetes</taxon>
        <taxon>Propionibacteriales</taxon>
        <taxon>Nocardioidaceae</taxon>
        <taxon>Mumia</taxon>
    </lineage>
</organism>
<gene>
    <name evidence="5" type="ORF">FE697_010785</name>
</gene>
<dbReference type="InterPro" id="IPR041916">
    <property type="entry name" value="Anti_sigma_zinc_sf"/>
</dbReference>
<evidence type="ECO:0000256" key="3">
    <source>
        <dbReference type="SAM" id="MobiDB-lite"/>
    </source>
</evidence>
<dbReference type="Gene3D" id="1.10.10.1320">
    <property type="entry name" value="Anti-sigma factor, zinc-finger domain"/>
    <property type="match status" value="1"/>
</dbReference>
<keyword evidence="1" id="KW-0805">Transcription regulation</keyword>
<comment type="caution">
    <text evidence="5">The sequence shown here is derived from an EMBL/GenBank/DDBJ whole genome shotgun (WGS) entry which is preliminary data.</text>
</comment>
<dbReference type="EMBL" id="VDFQ02000003">
    <property type="protein sequence ID" value="KAA1422664.1"/>
    <property type="molecule type" value="Genomic_DNA"/>
</dbReference>